<dbReference type="EMBL" id="JAGYWB010000019">
    <property type="protein sequence ID" value="KAI0488209.1"/>
    <property type="molecule type" value="Genomic_DNA"/>
</dbReference>
<comment type="caution">
    <text evidence="2">The sequence shown here is derived from an EMBL/GenBank/DDBJ whole genome shotgun (WGS) entry which is preliminary data.</text>
</comment>
<evidence type="ECO:0000313" key="3">
    <source>
        <dbReference type="Proteomes" id="UP000829196"/>
    </source>
</evidence>
<name>A0A8T3A2C7_DENNO</name>
<dbReference type="Proteomes" id="UP000829196">
    <property type="component" value="Unassembled WGS sequence"/>
</dbReference>
<dbReference type="SUPFAM" id="SSF56672">
    <property type="entry name" value="DNA/RNA polymerases"/>
    <property type="match status" value="1"/>
</dbReference>
<accession>A0A8T3A2C7</accession>
<dbReference type="InterPro" id="IPR043502">
    <property type="entry name" value="DNA/RNA_pol_sf"/>
</dbReference>
<evidence type="ECO:0000256" key="1">
    <source>
        <dbReference type="SAM" id="MobiDB-lite"/>
    </source>
</evidence>
<reference evidence="2" key="1">
    <citation type="journal article" date="2022" name="Front. Genet.">
        <title>Chromosome-Scale Assembly of the Dendrobium nobile Genome Provides Insights Into the Molecular Mechanism of the Biosynthesis of the Medicinal Active Ingredient of Dendrobium.</title>
        <authorList>
            <person name="Xu Q."/>
            <person name="Niu S.-C."/>
            <person name="Li K.-L."/>
            <person name="Zheng P.-J."/>
            <person name="Zhang X.-J."/>
            <person name="Jia Y."/>
            <person name="Liu Y."/>
            <person name="Niu Y.-X."/>
            <person name="Yu L.-H."/>
            <person name="Chen D.-F."/>
            <person name="Zhang G.-Q."/>
        </authorList>
    </citation>
    <scope>NUCLEOTIDE SEQUENCE</scope>
    <source>
        <tissue evidence="2">Leaf</tissue>
    </source>
</reference>
<dbReference type="Gene3D" id="3.10.10.10">
    <property type="entry name" value="HIV Type 1 Reverse Transcriptase, subunit A, domain 1"/>
    <property type="match status" value="1"/>
</dbReference>
<feature type="compositionally biased region" description="Polar residues" evidence="1">
    <location>
        <begin position="118"/>
        <end position="128"/>
    </location>
</feature>
<dbReference type="Gene3D" id="3.30.70.270">
    <property type="match status" value="1"/>
</dbReference>
<dbReference type="InterPro" id="IPR043128">
    <property type="entry name" value="Rev_trsase/Diguanyl_cyclase"/>
</dbReference>
<dbReference type="AlphaFoldDB" id="A0A8T3A2C7"/>
<dbReference type="PANTHER" id="PTHR48475">
    <property type="entry name" value="RIBONUCLEASE H"/>
    <property type="match status" value="1"/>
</dbReference>
<keyword evidence="3" id="KW-1185">Reference proteome</keyword>
<sequence length="264" mass="29823">MVKSGSVVDYRDLNKACPKDEFPLPIPELMVDIASSHVVFSFMDGSLVNQIKMAPEDERNTAFRSPIGIFVIKPSPTSLRQHTVAGESPLNDDLPDEQIMSFEEATTQTWEMYFDGAASSQRGKTPESTIPGKAGVGLDSPGSNLRRMPSAKLAKEFACPEEDSIPIESMKKQNWRQPIIEYLQEGKLPHERSLTHQIKKRALSYALVNNTLYRRSFDQMWLRCLDKCEALKMLTKSMLDCAVLINRVQRENERSKDLDTTGPR</sequence>
<evidence type="ECO:0000313" key="2">
    <source>
        <dbReference type="EMBL" id="KAI0488209.1"/>
    </source>
</evidence>
<dbReference type="OrthoDB" id="1031037at2759"/>
<feature type="region of interest" description="Disordered" evidence="1">
    <location>
        <begin position="117"/>
        <end position="144"/>
    </location>
</feature>
<gene>
    <name evidence="2" type="ORF">KFK09_028036</name>
</gene>
<proteinExistence type="predicted"/>
<organism evidence="2 3">
    <name type="scientific">Dendrobium nobile</name>
    <name type="common">Orchid</name>
    <dbReference type="NCBI Taxonomy" id="94219"/>
    <lineage>
        <taxon>Eukaryota</taxon>
        <taxon>Viridiplantae</taxon>
        <taxon>Streptophyta</taxon>
        <taxon>Embryophyta</taxon>
        <taxon>Tracheophyta</taxon>
        <taxon>Spermatophyta</taxon>
        <taxon>Magnoliopsida</taxon>
        <taxon>Liliopsida</taxon>
        <taxon>Asparagales</taxon>
        <taxon>Orchidaceae</taxon>
        <taxon>Epidendroideae</taxon>
        <taxon>Malaxideae</taxon>
        <taxon>Dendrobiinae</taxon>
        <taxon>Dendrobium</taxon>
    </lineage>
</organism>
<dbReference type="PANTHER" id="PTHR48475:SF1">
    <property type="entry name" value="RNASE H TYPE-1 DOMAIN-CONTAINING PROTEIN"/>
    <property type="match status" value="1"/>
</dbReference>
<protein>
    <submittedName>
        <fullName evidence="2">Uncharacterized protein</fullName>
    </submittedName>
</protein>